<dbReference type="Proteomes" id="UP000038040">
    <property type="component" value="Unplaced"/>
</dbReference>
<keyword evidence="1" id="KW-1133">Transmembrane helix</keyword>
<name>A0A0N4UR92_DRAME</name>
<evidence type="ECO:0000313" key="5">
    <source>
        <dbReference type="WBParaSite" id="DME_0001056501-mRNA-1"/>
    </source>
</evidence>
<proteinExistence type="predicted"/>
<organism evidence="3 5">
    <name type="scientific">Dracunculus medinensis</name>
    <name type="common">Guinea worm</name>
    <dbReference type="NCBI Taxonomy" id="318479"/>
    <lineage>
        <taxon>Eukaryota</taxon>
        <taxon>Metazoa</taxon>
        <taxon>Ecdysozoa</taxon>
        <taxon>Nematoda</taxon>
        <taxon>Chromadorea</taxon>
        <taxon>Rhabditida</taxon>
        <taxon>Spirurina</taxon>
        <taxon>Dracunculoidea</taxon>
        <taxon>Dracunculidae</taxon>
        <taxon>Dracunculus</taxon>
    </lineage>
</organism>
<evidence type="ECO:0000256" key="1">
    <source>
        <dbReference type="SAM" id="Phobius"/>
    </source>
</evidence>
<dbReference type="EMBL" id="UYYG01000241">
    <property type="protein sequence ID" value="VDN54020.1"/>
    <property type="molecule type" value="Genomic_DNA"/>
</dbReference>
<keyword evidence="1" id="KW-0472">Membrane</keyword>
<dbReference type="STRING" id="318479.A0A0N4UR92"/>
<dbReference type="WBParaSite" id="DME_0001056501-mRNA-1">
    <property type="protein sequence ID" value="DME_0001056501-mRNA-1"/>
    <property type="gene ID" value="DME_0001056501"/>
</dbReference>
<dbReference type="Proteomes" id="UP000274756">
    <property type="component" value="Unassembled WGS sequence"/>
</dbReference>
<reference evidence="5" key="1">
    <citation type="submission" date="2017-02" db="UniProtKB">
        <authorList>
            <consortium name="WormBaseParasite"/>
        </authorList>
    </citation>
    <scope>IDENTIFICATION</scope>
</reference>
<feature type="transmembrane region" description="Helical" evidence="1">
    <location>
        <begin position="50"/>
        <end position="71"/>
    </location>
</feature>
<dbReference type="SUPFAM" id="SSF81442">
    <property type="entry name" value="Cytochrome c oxidase subunit I-like"/>
    <property type="match status" value="1"/>
</dbReference>
<sequence length="73" mass="7785">MVDADQLCNGVIITSLAIMIVFFTVMPNSSCGTDWTVYPLLNTNGHKVDLAIFSLHCSGVSSILGGIYFMAAV</sequence>
<keyword evidence="4" id="KW-1185">Reference proteome</keyword>
<evidence type="ECO:0000313" key="2">
    <source>
        <dbReference type="EMBL" id="VDN54020.1"/>
    </source>
</evidence>
<keyword evidence="1" id="KW-0812">Transmembrane</keyword>
<dbReference type="AlphaFoldDB" id="A0A0N4UR92"/>
<gene>
    <name evidence="2" type="ORF">DME_LOCUS3993</name>
</gene>
<evidence type="ECO:0000313" key="3">
    <source>
        <dbReference type="Proteomes" id="UP000038040"/>
    </source>
</evidence>
<feature type="transmembrane region" description="Helical" evidence="1">
    <location>
        <begin position="7"/>
        <end position="30"/>
    </location>
</feature>
<accession>A0A0N4UR92</accession>
<dbReference type="InterPro" id="IPR036927">
    <property type="entry name" value="Cyt_c_oxase-like_su1_sf"/>
</dbReference>
<reference evidence="2 4" key="2">
    <citation type="submission" date="2018-11" db="EMBL/GenBank/DDBJ databases">
        <authorList>
            <consortium name="Pathogen Informatics"/>
        </authorList>
    </citation>
    <scope>NUCLEOTIDE SEQUENCE [LARGE SCALE GENOMIC DNA]</scope>
</reference>
<dbReference type="Gene3D" id="1.20.210.10">
    <property type="entry name" value="Cytochrome c oxidase-like, subunit I domain"/>
    <property type="match status" value="1"/>
</dbReference>
<protein>
    <submittedName>
        <fullName evidence="5">Cytochrome-c oxidase</fullName>
    </submittedName>
</protein>
<evidence type="ECO:0000313" key="4">
    <source>
        <dbReference type="Proteomes" id="UP000274756"/>
    </source>
</evidence>